<dbReference type="CDD" id="cd00156">
    <property type="entry name" value="REC"/>
    <property type="match status" value="1"/>
</dbReference>
<dbReference type="SUPFAM" id="SSF55073">
    <property type="entry name" value="Nucleotide cyclase"/>
    <property type="match status" value="1"/>
</dbReference>
<evidence type="ECO:0000256" key="1">
    <source>
        <dbReference type="ARBA" id="ARBA00012528"/>
    </source>
</evidence>
<keyword evidence="4" id="KW-0175">Coiled coil</keyword>
<dbReference type="Gene3D" id="3.40.50.2300">
    <property type="match status" value="1"/>
</dbReference>
<dbReference type="PANTHER" id="PTHR45138:SF9">
    <property type="entry name" value="DIGUANYLATE CYCLASE DGCM-RELATED"/>
    <property type="match status" value="1"/>
</dbReference>
<feature type="domain" description="GGDEF" evidence="6">
    <location>
        <begin position="315"/>
        <end position="447"/>
    </location>
</feature>
<dbReference type="EMBL" id="JADKIO010000005">
    <property type="protein sequence ID" value="MBK9796046.1"/>
    <property type="molecule type" value="Genomic_DNA"/>
</dbReference>
<organism evidence="7 8">
    <name type="scientific">Candidatus Geothrix skivensis</name>
    <dbReference type="NCBI Taxonomy" id="2954439"/>
    <lineage>
        <taxon>Bacteria</taxon>
        <taxon>Pseudomonadati</taxon>
        <taxon>Acidobacteriota</taxon>
        <taxon>Holophagae</taxon>
        <taxon>Holophagales</taxon>
        <taxon>Holophagaceae</taxon>
        <taxon>Geothrix</taxon>
    </lineage>
</organism>
<dbReference type="CDD" id="cd01949">
    <property type="entry name" value="GGDEF"/>
    <property type="match status" value="1"/>
</dbReference>
<dbReference type="InterPro" id="IPR043128">
    <property type="entry name" value="Rev_trsase/Diguanyl_cyclase"/>
</dbReference>
<dbReference type="AlphaFoldDB" id="A0A9D7SHE5"/>
<name>A0A9D7SHE5_9BACT</name>
<comment type="catalytic activity">
    <reaction evidence="2">
        <text>2 GTP = 3',3'-c-di-GMP + 2 diphosphate</text>
        <dbReference type="Rhea" id="RHEA:24898"/>
        <dbReference type="ChEBI" id="CHEBI:33019"/>
        <dbReference type="ChEBI" id="CHEBI:37565"/>
        <dbReference type="ChEBI" id="CHEBI:58805"/>
        <dbReference type="EC" id="2.7.7.65"/>
    </reaction>
</comment>
<dbReference type="PANTHER" id="PTHR45138">
    <property type="entry name" value="REGULATORY COMPONENTS OF SENSORY TRANSDUCTION SYSTEM"/>
    <property type="match status" value="1"/>
</dbReference>
<feature type="domain" description="Response regulatory" evidence="5">
    <location>
        <begin position="2"/>
        <end position="121"/>
    </location>
</feature>
<comment type="caution">
    <text evidence="7">The sequence shown here is derived from an EMBL/GenBank/DDBJ whole genome shotgun (WGS) entry which is preliminary data.</text>
</comment>
<reference evidence="7" key="1">
    <citation type="submission" date="2020-10" db="EMBL/GenBank/DDBJ databases">
        <title>Connecting structure to function with the recovery of over 1000 high-quality activated sludge metagenome-assembled genomes encoding full-length rRNA genes using long-read sequencing.</title>
        <authorList>
            <person name="Singleton C.M."/>
            <person name="Petriglieri F."/>
            <person name="Kristensen J.M."/>
            <person name="Kirkegaard R.H."/>
            <person name="Michaelsen T.Y."/>
            <person name="Andersen M.H."/>
            <person name="Karst S.M."/>
            <person name="Dueholm M.S."/>
            <person name="Nielsen P.H."/>
            <person name="Albertsen M."/>
        </authorList>
    </citation>
    <scope>NUCLEOTIDE SEQUENCE</scope>
    <source>
        <strain evidence="7">Skiv_18-Q3-R9-52_MAXAC.067</strain>
    </source>
</reference>
<evidence type="ECO:0000313" key="7">
    <source>
        <dbReference type="EMBL" id="MBK9796046.1"/>
    </source>
</evidence>
<evidence type="ECO:0000259" key="5">
    <source>
        <dbReference type="PROSITE" id="PS50110"/>
    </source>
</evidence>
<dbReference type="EC" id="2.7.7.65" evidence="1"/>
<dbReference type="InterPro" id="IPR000160">
    <property type="entry name" value="GGDEF_dom"/>
</dbReference>
<evidence type="ECO:0000259" key="6">
    <source>
        <dbReference type="PROSITE" id="PS50887"/>
    </source>
</evidence>
<gene>
    <name evidence="7" type="ORF">IPP58_06035</name>
</gene>
<dbReference type="SMART" id="SM00267">
    <property type="entry name" value="GGDEF"/>
    <property type="match status" value="1"/>
</dbReference>
<evidence type="ECO:0000256" key="3">
    <source>
        <dbReference type="PROSITE-ProRule" id="PRU00169"/>
    </source>
</evidence>
<evidence type="ECO:0000256" key="2">
    <source>
        <dbReference type="ARBA" id="ARBA00034247"/>
    </source>
</evidence>
<evidence type="ECO:0000256" key="4">
    <source>
        <dbReference type="SAM" id="Coils"/>
    </source>
</evidence>
<dbReference type="InterPro" id="IPR001789">
    <property type="entry name" value="Sig_transdc_resp-reg_receiver"/>
</dbReference>
<dbReference type="PROSITE" id="PS50110">
    <property type="entry name" value="RESPONSE_REGULATORY"/>
    <property type="match status" value="1"/>
</dbReference>
<protein>
    <recommendedName>
        <fullName evidence="1">diguanylate cyclase</fullName>
        <ecNumber evidence="1">2.7.7.65</ecNumber>
    </recommendedName>
</protein>
<accession>A0A9D7SHE5</accession>
<sequence length="459" mass="50809">MNLLVISRHSDLVERLRMAFEGAGHRVTHAQDALEALAQDSWGQAQVLLMDAEGDPMDGYRLCRLLRGEARVLFRNLPIFLILDHAPTEPDLKTLQEAQGDGFILAGQTIQQLLNHLGPVMTGTDTREAGRHVPVLAAGLHSGLAMRSRDMLHHYGMAVHSPPVRNTVEAQRTLKAPVLLLGLSGGGVEGALAMLAQLREQNLLPYTILVGTVKDEAAQRKLLLAGISDWVPLPLSGPRLLHACKRAIEWMHARRIQAEYESAIHDLRERRSMLEIEAAALRNEVLTDPLTELLNRRAFDQNLDHAVRQWERHRRAFVLVIGDVDHFKLINDRFGHPIGDEVLRQMAERIRSSLRKSDLAFRIGGEEFAVILTETSLKAGTEVADKLRRRIDEDPFQLSTGQTISPTMSFGVGGPGALTLSALMAQVDKALYQAKRLGRNRVVVANGGEYPPPKVTALG</sequence>
<dbReference type="Pfam" id="PF00990">
    <property type="entry name" value="GGDEF"/>
    <property type="match status" value="1"/>
</dbReference>
<dbReference type="InterPro" id="IPR050469">
    <property type="entry name" value="Diguanylate_Cyclase"/>
</dbReference>
<evidence type="ECO:0000313" key="8">
    <source>
        <dbReference type="Proteomes" id="UP000886657"/>
    </source>
</evidence>
<dbReference type="FunFam" id="3.30.70.270:FF:000001">
    <property type="entry name" value="Diguanylate cyclase domain protein"/>
    <property type="match status" value="1"/>
</dbReference>
<dbReference type="NCBIfam" id="TIGR00254">
    <property type="entry name" value="GGDEF"/>
    <property type="match status" value="1"/>
</dbReference>
<proteinExistence type="predicted"/>
<keyword evidence="3" id="KW-0597">Phosphoprotein</keyword>
<feature type="coiled-coil region" evidence="4">
    <location>
        <begin position="257"/>
        <end position="284"/>
    </location>
</feature>
<dbReference type="PROSITE" id="PS50887">
    <property type="entry name" value="GGDEF"/>
    <property type="match status" value="1"/>
</dbReference>
<dbReference type="InterPro" id="IPR011006">
    <property type="entry name" value="CheY-like_superfamily"/>
</dbReference>
<dbReference type="Gene3D" id="3.30.70.270">
    <property type="match status" value="1"/>
</dbReference>
<dbReference type="Proteomes" id="UP000886657">
    <property type="component" value="Unassembled WGS sequence"/>
</dbReference>
<dbReference type="GO" id="GO:0000160">
    <property type="term" value="P:phosphorelay signal transduction system"/>
    <property type="evidence" value="ECO:0007669"/>
    <property type="project" value="InterPro"/>
</dbReference>
<dbReference type="GO" id="GO:0052621">
    <property type="term" value="F:diguanylate cyclase activity"/>
    <property type="evidence" value="ECO:0007669"/>
    <property type="project" value="UniProtKB-EC"/>
</dbReference>
<feature type="modified residue" description="4-aspartylphosphate" evidence="3">
    <location>
        <position position="51"/>
    </location>
</feature>
<dbReference type="InterPro" id="IPR029787">
    <property type="entry name" value="Nucleotide_cyclase"/>
</dbReference>
<dbReference type="SUPFAM" id="SSF52172">
    <property type="entry name" value="CheY-like"/>
    <property type="match status" value="2"/>
</dbReference>